<evidence type="ECO:0000256" key="6">
    <source>
        <dbReference type="PROSITE-ProRule" id="PRU00703"/>
    </source>
</evidence>
<dbReference type="PROSITE" id="PS50893">
    <property type="entry name" value="ABC_TRANSPORTER_2"/>
    <property type="match status" value="1"/>
</dbReference>
<dbReference type="CDD" id="cd03294">
    <property type="entry name" value="ABC_Pro_Gly_Betaine"/>
    <property type="match status" value="1"/>
</dbReference>
<keyword evidence="6" id="KW-0129">CBS domain</keyword>
<evidence type="ECO:0000259" key="9">
    <source>
        <dbReference type="PROSITE" id="PS51371"/>
    </source>
</evidence>
<keyword evidence="5" id="KW-0029">Amino-acid transport</keyword>
<dbReference type="Gene3D" id="3.10.580.10">
    <property type="entry name" value="CBS-domain"/>
    <property type="match status" value="1"/>
</dbReference>
<dbReference type="GO" id="GO:0006970">
    <property type="term" value="P:response to osmotic stress"/>
    <property type="evidence" value="ECO:0007669"/>
    <property type="project" value="UniProtKB-ARBA"/>
</dbReference>
<feature type="domain" description="ABC transporter" evidence="8">
    <location>
        <begin position="28"/>
        <end position="264"/>
    </location>
</feature>
<protein>
    <submittedName>
        <fullName evidence="10">Glycine betaine transporter subunit ATP-binding compoent of ABC superfamily</fullName>
    </submittedName>
</protein>
<feature type="region of interest" description="Disordered" evidence="7">
    <location>
        <begin position="393"/>
        <end position="416"/>
    </location>
</feature>
<dbReference type="SUPFAM" id="SSF54631">
    <property type="entry name" value="CBS-domain pair"/>
    <property type="match status" value="1"/>
</dbReference>
<proteinExistence type="inferred from homology"/>
<evidence type="ECO:0000259" key="8">
    <source>
        <dbReference type="PROSITE" id="PS50893"/>
    </source>
</evidence>
<keyword evidence="2" id="KW-0813">Transport</keyword>
<dbReference type="GO" id="GO:0005524">
    <property type="term" value="F:ATP binding"/>
    <property type="evidence" value="ECO:0007669"/>
    <property type="project" value="UniProtKB-KW"/>
</dbReference>
<dbReference type="InterPro" id="IPR051921">
    <property type="entry name" value="ABC_osmolyte_uptake_ATP-bind"/>
</dbReference>
<reference evidence="10" key="1">
    <citation type="submission" date="2016-04" db="EMBL/GenBank/DDBJ databases">
        <authorList>
            <person name="Evans L.H."/>
            <person name="Alamgir A."/>
            <person name="Owens N."/>
            <person name="Weber N.D."/>
            <person name="Virtaneva K."/>
            <person name="Barbian K."/>
            <person name="Babar A."/>
            <person name="Rosenke K."/>
        </authorList>
    </citation>
    <scope>NUCLEOTIDE SEQUENCE</scope>
    <source>
        <strain evidence="10">86</strain>
    </source>
</reference>
<organism evidence="10">
    <name type="scientific">uncultured delta proteobacterium</name>
    <dbReference type="NCBI Taxonomy" id="34034"/>
    <lineage>
        <taxon>Bacteria</taxon>
        <taxon>Deltaproteobacteria</taxon>
        <taxon>environmental samples</taxon>
    </lineage>
</organism>
<comment type="similarity">
    <text evidence="1">Belongs to the ABC transporter superfamily.</text>
</comment>
<dbReference type="PANTHER" id="PTHR43869">
    <property type="entry name" value="GLYCINE BETAINE/PROLINE BETAINE TRANSPORT SYSTEM ATP-BINDING PROTEIN PROV"/>
    <property type="match status" value="1"/>
</dbReference>
<evidence type="ECO:0000256" key="4">
    <source>
        <dbReference type="ARBA" id="ARBA00022840"/>
    </source>
</evidence>
<dbReference type="GO" id="GO:0016887">
    <property type="term" value="F:ATP hydrolysis activity"/>
    <property type="evidence" value="ECO:0007669"/>
    <property type="project" value="InterPro"/>
</dbReference>
<feature type="domain" description="CBS" evidence="9">
    <location>
        <begin position="279"/>
        <end position="337"/>
    </location>
</feature>
<dbReference type="InterPro" id="IPR003593">
    <property type="entry name" value="AAA+_ATPase"/>
</dbReference>
<dbReference type="GO" id="GO:0031460">
    <property type="term" value="P:glycine betaine transport"/>
    <property type="evidence" value="ECO:0007669"/>
    <property type="project" value="InterPro"/>
</dbReference>
<dbReference type="PROSITE" id="PS51371">
    <property type="entry name" value="CBS"/>
    <property type="match status" value="1"/>
</dbReference>
<dbReference type="EMBL" id="FLUQ01000005">
    <property type="protein sequence ID" value="SBW09385.1"/>
    <property type="molecule type" value="Genomic_DNA"/>
</dbReference>
<evidence type="ECO:0000256" key="1">
    <source>
        <dbReference type="ARBA" id="ARBA00005417"/>
    </source>
</evidence>
<dbReference type="NCBIfam" id="TIGR01186">
    <property type="entry name" value="proV"/>
    <property type="match status" value="1"/>
</dbReference>
<evidence type="ECO:0000256" key="3">
    <source>
        <dbReference type="ARBA" id="ARBA00022741"/>
    </source>
</evidence>
<dbReference type="InterPro" id="IPR003439">
    <property type="entry name" value="ABC_transporter-like_ATP-bd"/>
</dbReference>
<gene>
    <name evidence="10" type="primary">proV</name>
    <name evidence="10" type="ORF">KL86DPRO_50153</name>
</gene>
<dbReference type="PANTHER" id="PTHR43869:SF1">
    <property type="entry name" value="GLYCINE BETAINE_PROLINE BETAINE TRANSPORT SYSTEM ATP-BINDING PROTEIN PROV"/>
    <property type="match status" value="1"/>
</dbReference>
<dbReference type="SMART" id="SM00382">
    <property type="entry name" value="AAA"/>
    <property type="match status" value="1"/>
</dbReference>
<dbReference type="PROSITE" id="PS00211">
    <property type="entry name" value="ABC_TRANSPORTER_1"/>
    <property type="match status" value="1"/>
</dbReference>
<keyword evidence="3" id="KW-0547">Nucleotide-binding</keyword>
<dbReference type="GO" id="GO:0016020">
    <property type="term" value="C:membrane"/>
    <property type="evidence" value="ECO:0007669"/>
    <property type="project" value="InterPro"/>
</dbReference>
<dbReference type="AlphaFoldDB" id="A0A212KCY0"/>
<evidence type="ECO:0000313" key="10">
    <source>
        <dbReference type="EMBL" id="SBW09385.1"/>
    </source>
</evidence>
<dbReference type="SMART" id="SM00116">
    <property type="entry name" value="CBS"/>
    <property type="match status" value="2"/>
</dbReference>
<dbReference type="Pfam" id="PF00571">
    <property type="entry name" value="CBS"/>
    <property type="match status" value="2"/>
</dbReference>
<dbReference type="FunFam" id="3.40.50.300:FF:000201">
    <property type="entry name" value="Glycine betaine/L-proline ABC transporter ATP-binding protein"/>
    <property type="match status" value="1"/>
</dbReference>
<name>A0A212KCY0_9DELT</name>
<dbReference type="InterPro" id="IPR017871">
    <property type="entry name" value="ABC_transporter-like_CS"/>
</dbReference>
<dbReference type="InterPro" id="IPR005892">
    <property type="entry name" value="Gly-betaine_transp_ATP-bd"/>
</dbReference>
<dbReference type="SUPFAM" id="SSF52540">
    <property type="entry name" value="P-loop containing nucleoside triphosphate hydrolases"/>
    <property type="match status" value="1"/>
</dbReference>
<dbReference type="InterPro" id="IPR027417">
    <property type="entry name" value="P-loop_NTPase"/>
</dbReference>
<dbReference type="InterPro" id="IPR000644">
    <property type="entry name" value="CBS_dom"/>
</dbReference>
<evidence type="ECO:0000256" key="7">
    <source>
        <dbReference type="SAM" id="MobiDB-lite"/>
    </source>
</evidence>
<evidence type="ECO:0000256" key="2">
    <source>
        <dbReference type="ARBA" id="ARBA00022448"/>
    </source>
</evidence>
<dbReference type="InterPro" id="IPR046342">
    <property type="entry name" value="CBS_dom_sf"/>
</dbReference>
<dbReference type="GO" id="GO:0006865">
    <property type="term" value="P:amino acid transport"/>
    <property type="evidence" value="ECO:0007669"/>
    <property type="project" value="UniProtKB-KW"/>
</dbReference>
<evidence type="ECO:0000256" key="5">
    <source>
        <dbReference type="ARBA" id="ARBA00022970"/>
    </source>
</evidence>
<keyword evidence="4 10" id="KW-0067">ATP-binding</keyword>
<sequence>MPKIEIRGVTKVFGEHPSAALALLKKGRDKTEILRKTGCAVGVNNVSLDVREGEIVVLMGLSGSGKSTLLRCVNRLIEPSKGSVLVDGEDVMRLTLKALRELRQRKFGMVFQNFALFPHRTVLQNAEFGLNVMGVAGYRCREKAMEALEIVGLKGWEGKYPAQLSGGMQQRVGLARALALDPDILLMDEAFSALDPLIRREMQQELARLQEELRKTVIFVSHDLDEALAIGDRIVLMKDGAIIQIGSPEEILTAPADEYVAKFVADADLSRVLTASTVMKRSEAVAVLGVDGPRTALRKMRHAGIAYLFVVDRSQRLHGLISVEQVSELLASGGRDLESILHRDIKTVPLETSAAELIPLMAGLPYPLAVTDARGRLAGVIIRGTLLGALAEGGNGGSNGNGTGNGEAGGEKGPRL</sequence>
<accession>A0A212KCY0</accession>
<dbReference type="Gene3D" id="3.40.50.300">
    <property type="entry name" value="P-loop containing nucleotide triphosphate hydrolases"/>
    <property type="match status" value="1"/>
</dbReference>
<feature type="compositionally biased region" description="Gly residues" evidence="7">
    <location>
        <begin position="393"/>
        <end position="408"/>
    </location>
</feature>
<dbReference type="Pfam" id="PF00005">
    <property type="entry name" value="ABC_tran"/>
    <property type="match status" value="1"/>
</dbReference>